<proteinExistence type="predicted"/>
<organism evidence="1 2">
    <name type="scientific">Ascaris lumbricoides</name>
    <name type="common">Giant roundworm</name>
    <dbReference type="NCBI Taxonomy" id="6252"/>
    <lineage>
        <taxon>Eukaryota</taxon>
        <taxon>Metazoa</taxon>
        <taxon>Ecdysozoa</taxon>
        <taxon>Nematoda</taxon>
        <taxon>Chromadorea</taxon>
        <taxon>Rhabditida</taxon>
        <taxon>Spirurina</taxon>
        <taxon>Ascaridomorpha</taxon>
        <taxon>Ascaridoidea</taxon>
        <taxon>Ascarididae</taxon>
        <taxon>Ascaris</taxon>
    </lineage>
</organism>
<evidence type="ECO:0000313" key="2">
    <source>
        <dbReference type="WBParaSite" id="ALUE_0000921201-mRNA-1"/>
    </source>
</evidence>
<dbReference type="Proteomes" id="UP000036681">
    <property type="component" value="Unplaced"/>
</dbReference>
<reference evidence="2" key="1">
    <citation type="submission" date="2017-02" db="UniProtKB">
        <authorList>
            <consortium name="WormBaseParasite"/>
        </authorList>
    </citation>
    <scope>IDENTIFICATION</scope>
</reference>
<name>A0A0M3HZP4_ASCLU</name>
<sequence length="311" mass="36242">MREFGCPKFPKNFIKSFDGFLKHSQLFTYEQVSSYYKILAEDELHIRKRLDVNRDYFRVFSDCNNAMDMQYSIHLEKIITFLREYMPNLSELSLRYCPTVLTLANLIQLASVTPNLAALDLSQMCDKPHFKKDAIHALAYFRNLKILKLDGFIARKNAGRGCAHRVEVPPIKQLRNLEVLEMAYQQDTLSRILFSLRESQSILFNLKRVYFGVQHCSAVYPELLIWFLRAHRSLVSVNIYNALFATSDQLRRFYNALMLLPLLMELRLDSCTSCDRIDSTIQMQFLKAMSSKGVVQEGTVRSMRFDPDSNQ</sequence>
<protein>
    <submittedName>
        <fullName evidence="2">F-box/LRR-repeat protein 7</fullName>
    </submittedName>
</protein>
<accession>A0A0M3HZP4</accession>
<dbReference type="AlphaFoldDB" id="A0A0M3HZP4"/>
<dbReference type="WBParaSite" id="ALUE_0000921201-mRNA-1">
    <property type="protein sequence ID" value="ALUE_0000921201-mRNA-1"/>
    <property type="gene ID" value="ALUE_0000921201"/>
</dbReference>
<dbReference type="SUPFAM" id="SSF52047">
    <property type="entry name" value="RNI-like"/>
    <property type="match status" value="1"/>
</dbReference>
<evidence type="ECO:0000313" key="1">
    <source>
        <dbReference type="Proteomes" id="UP000036681"/>
    </source>
</evidence>
<dbReference type="InterPro" id="IPR032675">
    <property type="entry name" value="LRR_dom_sf"/>
</dbReference>
<keyword evidence="1" id="KW-1185">Reference proteome</keyword>
<dbReference type="Gene3D" id="3.80.10.10">
    <property type="entry name" value="Ribonuclease Inhibitor"/>
    <property type="match status" value="1"/>
</dbReference>